<feature type="transmembrane region" description="Helical" evidence="6">
    <location>
        <begin position="300"/>
        <end position="321"/>
    </location>
</feature>
<dbReference type="GO" id="GO:0016020">
    <property type="term" value="C:membrane"/>
    <property type="evidence" value="ECO:0007669"/>
    <property type="project" value="UniProtKB-SubCell"/>
</dbReference>
<dbReference type="InterPro" id="IPR050475">
    <property type="entry name" value="Prenyltransferase_related"/>
</dbReference>
<dbReference type="Proteomes" id="UP000557717">
    <property type="component" value="Unassembled WGS sequence"/>
</dbReference>
<comment type="caution">
    <text evidence="7">The sequence shown here is derived from an EMBL/GenBank/DDBJ whole genome shotgun (WGS) entry which is preliminary data.</text>
</comment>
<feature type="transmembrane region" description="Helical" evidence="6">
    <location>
        <begin position="241"/>
        <end position="261"/>
    </location>
</feature>
<evidence type="ECO:0000313" key="8">
    <source>
        <dbReference type="Proteomes" id="UP000557717"/>
    </source>
</evidence>
<evidence type="ECO:0000256" key="3">
    <source>
        <dbReference type="ARBA" id="ARBA00022692"/>
    </source>
</evidence>
<feature type="transmembrane region" description="Helical" evidence="6">
    <location>
        <begin position="12"/>
        <end position="31"/>
    </location>
</feature>
<gene>
    <name evidence="7" type="ORF">HNR46_004034</name>
</gene>
<dbReference type="InterPro" id="IPR044878">
    <property type="entry name" value="UbiA_sf"/>
</dbReference>
<feature type="transmembrane region" description="Helical" evidence="6">
    <location>
        <begin position="216"/>
        <end position="235"/>
    </location>
</feature>
<feature type="transmembrane region" description="Helical" evidence="6">
    <location>
        <begin position="142"/>
        <end position="160"/>
    </location>
</feature>
<feature type="transmembrane region" description="Helical" evidence="6">
    <location>
        <begin position="268"/>
        <end position="288"/>
    </location>
</feature>
<keyword evidence="4 6" id="KW-1133">Transmembrane helix</keyword>
<keyword evidence="5 6" id="KW-0472">Membrane</keyword>
<comment type="subcellular location">
    <subcellularLocation>
        <location evidence="1">Membrane</location>
        <topology evidence="1">Multi-pass membrane protein</topology>
    </subcellularLocation>
</comment>
<keyword evidence="7" id="KW-0808">Transferase</keyword>
<feature type="transmembrane region" description="Helical" evidence="6">
    <location>
        <begin position="180"/>
        <end position="204"/>
    </location>
</feature>
<dbReference type="PANTHER" id="PTHR42723:SF1">
    <property type="entry name" value="CHLOROPHYLL SYNTHASE, CHLOROPLASTIC"/>
    <property type="match status" value="1"/>
</dbReference>
<evidence type="ECO:0000313" key="7">
    <source>
        <dbReference type="EMBL" id="MBB5353772.1"/>
    </source>
</evidence>
<accession>A0A840V717</accession>
<dbReference type="InterPro" id="IPR000537">
    <property type="entry name" value="UbiA_prenyltransferase"/>
</dbReference>
<dbReference type="EMBL" id="JACHFD010000035">
    <property type="protein sequence ID" value="MBB5353772.1"/>
    <property type="molecule type" value="Genomic_DNA"/>
</dbReference>
<dbReference type="RefSeq" id="WP_184022131.1">
    <property type="nucleotide sequence ID" value="NZ_JACHFD010000035.1"/>
</dbReference>
<dbReference type="AlphaFoldDB" id="A0A840V717"/>
<keyword evidence="3 6" id="KW-0812">Transmembrane</keyword>
<evidence type="ECO:0000256" key="5">
    <source>
        <dbReference type="ARBA" id="ARBA00023136"/>
    </source>
</evidence>
<proteinExistence type="predicted"/>
<dbReference type="GO" id="GO:0016765">
    <property type="term" value="F:transferase activity, transferring alkyl or aryl (other than methyl) groups"/>
    <property type="evidence" value="ECO:0007669"/>
    <property type="project" value="InterPro"/>
</dbReference>
<evidence type="ECO:0000256" key="4">
    <source>
        <dbReference type="ARBA" id="ARBA00022989"/>
    </source>
</evidence>
<sequence length="328" mass="35420">MRSLLASLRLANAPSVVSNVTLGFLLGVWYWGFRHQHQTWGSLAPLSLLATLGVLLLFAGNLLNDWYDREWDATHRPERALPSGKFRPASYLIGGVSLLTLALLLAAFLGPAVFLNVLLISSCIVLYTWAHKRHLWAVLPMAACRAGLYGLGFLALSPVGPWGQEQGTALPLTQQISEQAIASSFLLTHALGLFSYLCGLSLSARYESLGTPPPGMTVLARALLGIPVAALSAWWMPSYPLWTLLGLIPFLGWLALTFSLFRKPLPRFVSALLAGIPLIDWIACVPAATSTLMPGEKLSGHPLVIAGVTLPLLAFGLGRWLQRIAPAT</sequence>
<name>A0A840V717_9BACT</name>
<feature type="transmembrane region" description="Helical" evidence="6">
    <location>
        <begin position="43"/>
        <end position="67"/>
    </location>
</feature>
<keyword evidence="2" id="KW-1003">Cell membrane</keyword>
<dbReference type="PANTHER" id="PTHR42723">
    <property type="entry name" value="CHLOROPHYLL SYNTHASE"/>
    <property type="match status" value="1"/>
</dbReference>
<evidence type="ECO:0000256" key="6">
    <source>
        <dbReference type="SAM" id="Phobius"/>
    </source>
</evidence>
<protein>
    <submittedName>
        <fullName evidence="7">4-hydroxybenzoate polyprenyltransferase</fullName>
    </submittedName>
</protein>
<organism evidence="7 8">
    <name type="scientific">Haloferula luteola</name>
    <dbReference type="NCBI Taxonomy" id="595692"/>
    <lineage>
        <taxon>Bacteria</taxon>
        <taxon>Pseudomonadati</taxon>
        <taxon>Verrucomicrobiota</taxon>
        <taxon>Verrucomicrobiia</taxon>
        <taxon>Verrucomicrobiales</taxon>
        <taxon>Verrucomicrobiaceae</taxon>
        <taxon>Haloferula</taxon>
    </lineage>
</organism>
<reference evidence="7 8" key="1">
    <citation type="submission" date="2020-08" db="EMBL/GenBank/DDBJ databases">
        <title>Genomic Encyclopedia of Type Strains, Phase IV (KMG-IV): sequencing the most valuable type-strain genomes for metagenomic binning, comparative biology and taxonomic classification.</title>
        <authorList>
            <person name="Goeker M."/>
        </authorList>
    </citation>
    <scope>NUCLEOTIDE SEQUENCE [LARGE SCALE GENOMIC DNA]</scope>
    <source>
        <strain evidence="7 8">YC6886</strain>
    </source>
</reference>
<evidence type="ECO:0000256" key="2">
    <source>
        <dbReference type="ARBA" id="ARBA00022475"/>
    </source>
</evidence>
<keyword evidence="8" id="KW-1185">Reference proteome</keyword>
<evidence type="ECO:0000256" key="1">
    <source>
        <dbReference type="ARBA" id="ARBA00004141"/>
    </source>
</evidence>
<dbReference type="Pfam" id="PF01040">
    <property type="entry name" value="UbiA"/>
    <property type="match status" value="1"/>
</dbReference>
<dbReference type="Gene3D" id="1.10.357.140">
    <property type="entry name" value="UbiA prenyltransferase"/>
    <property type="match status" value="1"/>
</dbReference>